<dbReference type="AlphaFoldDB" id="A0AAN6PWC0"/>
<keyword evidence="2" id="KW-1185">Reference proteome</keyword>
<sequence length="80" mass="8467">MSDVITVANKTKHDLQVSVTSTGGDFAHGGGEGWYSVPAHGNKTFDNRNEHQIVRYAIKDSPGAEIVSLLGVPGQTTTIS</sequence>
<evidence type="ECO:0000313" key="2">
    <source>
        <dbReference type="Proteomes" id="UP001305647"/>
    </source>
</evidence>
<comment type="caution">
    <text evidence="1">The sequence shown here is derived from an EMBL/GenBank/DDBJ whole genome shotgun (WGS) entry which is preliminary data.</text>
</comment>
<dbReference type="EMBL" id="MU863653">
    <property type="protein sequence ID" value="KAK4099003.1"/>
    <property type="molecule type" value="Genomic_DNA"/>
</dbReference>
<reference evidence="1" key="1">
    <citation type="journal article" date="2023" name="Mol. Phylogenet. Evol.">
        <title>Genome-scale phylogeny and comparative genomics of the fungal order Sordariales.</title>
        <authorList>
            <person name="Hensen N."/>
            <person name="Bonometti L."/>
            <person name="Westerberg I."/>
            <person name="Brannstrom I.O."/>
            <person name="Guillou S."/>
            <person name="Cros-Aarteil S."/>
            <person name="Calhoun S."/>
            <person name="Haridas S."/>
            <person name="Kuo A."/>
            <person name="Mondo S."/>
            <person name="Pangilinan J."/>
            <person name="Riley R."/>
            <person name="LaButti K."/>
            <person name="Andreopoulos B."/>
            <person name="Lipzen A."/>
            <person name="Chen C."/>
            <person name="Yan M."/>
            <person name="Daum C."/>
            <person name="Ng V."/>
            <person name="Clum A."/>
            <person name="Steindorff A."/>
            <person name="Ohm R.A."/>
            <person name="Martin F."/>
            <person name="Silar P."/>
            <person name="Natvig D.O."/>
            <person name="Lalanne C."/>
            <person name="Gautier V."/>
            <person name="Ament-Velasquez S.L."/>
            <person name="Kruys A."/>
            <person name="Hutchinson M.I."/>
            <person name="Powell A.J."/>
            <person name="Barry K."/>
            <person name="Miller A.N."/>
            <person name="Grigoriev I.V."/>
            <person name="Debuchy R."/>
            <person name="Gladieux P."/>
            <person name="Hiltunen Thoren M."/>
            <person name="Johannesson H."/>
        </authorList>
    </citation>
    <scope>NUCLEOTIDE SEQUENCE</scope>
    <source>
        <strain evidence="1">CBS 757.83</strain>
    </source>
</reference>
<gene>
    <name evidence="1" type="ORF">N658DRAFT_202873</name>
</gene>
<evidence type="ECO:0000313" key="1">
    <source>
        <dbReference type="EMBL" id="KAK4099003.1"/>
    </source>
</evidence>
<name>A0AAN6PWC0_9PEZI</name>
<accession>A0AAN6PWC0</accession>
<organism evidence="1 2">
    <name type="scientific">Parathielavia hyrcaniae</name>
    <dbReference type="NCBI Taxonomy" id="113614"/>
    <lineage>
        <taxon>Eukaryota</taxon>
        <taxon>Fungi</taxon>
        <taxon>Dikarya</taxon>
        <taxon>Ascomycota</taxon>
        <taxon>Pezizomycotina</taxon>
        <taxon>Sordariomycetes</taxon>
        <taxon>Sordariomycetidae</taxon>
        <taxon>Sordariales</taxon>
        <taxon>Chaetomiaceae</taxon>
        <taxon>Parathielavia</taxon>
    </lineage>
</organism>
<reference evidence="1" key="2">
    <citation type="submission" date="2023-05" db="EMBL/GenBank/DDBJ databases">
        <authorList>
            <consortium name="Lawrence Berkeley National Laboratory"/>
            <person name="Steindorff A."/>
            <person name="Hensen N."/>
            <person name="Bonometti L."/>
            <person name="Westerberg I."/>
            <person name="Brannstrom I.O."/>
            <person name="Guillou S."/>
            <person name="Cros-Aarteil S."/>
            <person name="Calhoun S."/>
            <person name="Haridas S."/>
            <person name="Kuo A."/>
            <person name="Mondo S."/>
            <person name="Pangilinan J."/>
            <person name="Riley R."/>
            <person name="Labutti K."/>
            <person name="Andreopoulos B."/>
            <person name="Lipzen A."/>
            <person name="Chen C."/>
            <person name="Yanf M."/>
            <person name="Daum C."/>
            <person name="Ng V."/>
            <person name="Clum A."/>
            <person name="Ohm R."/>
            <person name="Martin F."/>
            <person name="Silar P."/>
            <person name="Natvig D."/>
            <person name="Lalanne C."/>
            <person name="Gautier V."/>
            <person name="Ament-Velasquez S.L."/>
            <person name="Kruys A."/>
            <person name="Hutchinson M.I."/>
            <person name="Powell A.J."/>
            <person name="Barry K."/>
            <person name="Miller A.N."/>
            <person name="Grigoriev I.V."/>
            <person name="Debuchy R."/>
            <person name="Gladieux P."/>
            <person name="Thoren M.H."/>
            <person name="Johannesson H."/>
        </authorList>
    </citation>
    <scope>NUCLEOTIDE SEQUENCE</scope>
    <source>
        <strain evidence="1">CBS 757.83</strain>
    </source>
</reference>
<proteinExistence type="predicted"/>
<protein>
    <submittedName>
        <fullName evidence="1">Uncharacterized protein</fullName>
    </submittedName>
</protein>
<dbReference type="Proteomes" id="UP001305647">
    <property type="component" value="Unassembled WGS sequence"/>
</dbReference>